<evidence type="ECO:0000259" key="6">
    <source>
        <dbReference type="PROSITE" id="PS50850"/>
    </source>
</evidence>
<feature type="transmembrane region" description="Helical" evidence="5">
    <location>
        <begin position="411"/>
        <end position="434"/>
    </location>
</feature>
<name>A0ABV5Q648_9ACTN</name>
<protein>
    <submittedName>
        <fullName evidence="7">MFS transporter</fullName>
    </submittedName>
</protein>
<dbReference type="CDD" id="cd17321">
    <property type="entry name" value="MFS_MMR_MDR_like"/>
    <property type="match status" value="1"/>
</dbReference>
<evidence type="ECO:0000256" key="4">
    <source>
        <dbReference type="ARBA" id="ARBA00023136"/>
    </source>
</evidence>
<feature type="transmembrane region" description="Helical" evidence="5">
    <location>
        <begin position="241"/>
        <end position="263"/>
    </location>
</feature>
<proteinExistence type="predicted"/>
<dbReference type="PROSITE" id="PS00216">
    <property type="entry name" value="SUGAR_TRANSPORT_1"/>
    <property type="match status" value="1"/>
</dbReference>
<organism evidence="7 8">
    <name type="scientific">Nonomuraea roseola</name>
    <dbReference type="NCBI Taxonomy" id="46179"/>
    <lineage>
        <taxon>Bacteria</taxon>
        <taxon>Bacillati</taxon>
        <taxon>Actinomycetota</taxon>
        <taxon>Actinomycetes</taxon>
        <taxon>Streptosporangiales</taxon>
        <taxon>Streptosporangiaceae</taxon>
        <taxon>Nonomuraea</taxon>
    </lineage>
</organism>
<comment type="subcellular location">
    <subcellularLocation>
        <location evidence="1">Cell membrane</location>
        <topology evidence="1">Multi-pass membrane protein</topology>
    </subcellularLocation>
</comment>
<feature type="transmembrane region" description="Helical" evidence="5">
    <location>
        <begin position="76"/>
        <end position="99"/>
    </location>
</feature>
<dbReference type="Gene3D" id="1.20.1250.20">
    <property type="entry name" value="MFS general substrate transporter like domains"/>
    <property type="match status" value="1"/>
</dbReference>
<dbReference type="Proteomes" id="UP001589646">
    <property type="component" value="Unassembled WGS sequence"/>
</dbReference>
<feature type="transmembrane region" description="Helical" evidence="5">
    <location>
        <begin position="283"/>
        <end position="305"/>
    </location>
</feature>
<keyword evidence="4 5" id="KW-0472">Membrane</keyword>
<evidence type="ECO:0000313" key="8">
    <source>
        <dbReference type="Proteomes" id="UP001589646"/>
    </source>
</evidence>
<reference evidence="7 8" key="1">
    <citation type="submission" date="2024-09" db="EMBL/GenBank/DDBJ databases">
        <authorList>
            <person name="Sun Q."/>
            <person name="Mori K."/>
        </authorList>
    </citation>
    <scope>NUCLEOTIDE SEQUENCE [LARGE SCALE GENOMIC DNA]</scope>
    <source>
        <strain evidence="7 8">JCM 3323</strain>
    </source>
</reference>
<feature type="transmembrane region" description="Helical" evidence="5">
    <location>
        <begin position="9"/>
        <end position="33"/>
    </location>
</feature>
<feature type="transmembrane region" description="Helical" evidence="5">
    <location>
        <begin position="217"/>
        <end position="235"/>
    </location>
</feature>
<feature type="transmembrane region" description="Helical" evidence="5">
    <location>
        <begin position="162"/>
        <end position="184"/>
    </location>
</feature>
<dbReference type="InterPro" id="IPR005829">
    <property type="entry name" value="Sugar_transporter_CS"/>
</dbReference>
<dbReference type="InterPro" id="IPR020846">
    <property type="entry name" value="MFS_dom"/>
</dbReference>
<keyword evidence="3 5" id="KW-1133">Transmembrane helix</keyword>
<evidence type="ECO:0000256" key="2">
    <source>
        <dbReference type="ARBA" id="ARBA00022692"/>
    </source>
</evidence>
<feature type="transmembrane region" description="Helical" evidence="5">
    <location>
        <begin position="349"/>
        <end position="369"/>
    </location>
</feature>
<dbReference type="PROSITE" id="PS50850">
    <property type="entry name" value="MFS"/>
    <property type="match status" value="1"/>
</dbReference>
<dbReference type="PANTHER" id="PTHR42718">
    <property type="entry name" value="MAJOR FACILITATOR SUPERFAMILY MULTIDRUG TRANSPORTER MFSC"/>
    <property type="match status" value="1"/>
</dbReference>
<keyword evidence="2 5" id="KW-0812">Transmembrane</keyword>
<evidence type="ECO:0000313" key="7">
    <source>
        <dbReference type="EMBL" id="MFB9530743.1"/>
    </source>
</evidence>
<dbReference type="SUPFAM" id="SSF103473">
    <property type="entry name" value="MFS general substrate transporter"/>
    <property type="match status" value="1"/>
</dbReference>
<feature type="domain" description="Major facilitator superfamily (MFS) profile" evidence="6">
    <location>
        <begin position="10"/>
        <end position="477"/>
    </location>
</feature>
<dbReference type="InterPro" id="IPR036259">
    <property type="entry name" value="MFS_trans_sf"/>
</dbReference>
<comment type="caution">
    <text evidence="7">The sequence shown here is derived from an EMBL/GenBank/DDBJ whole genome shotgun (WGS) entry which is preliminary data.</text>
</comment>
<sequence length="496" mass="49294">MTRQSAARAVLALVVAGTALVVIDMTIVTIGLSEIQADLDGTMADIQWVIVAYTITMGAVTQVAGTLSDRLGRKRVYLAGLGLFTGASLACGLASDVLALDVARVFQGIGGAVLMSNALPILSDAYEGQRRNTAISAWGTMATAASLAAPLLGGVLVDLMGWRAIFLINVPLGVAALAAGVAVLPPSPAAREGSYGDGVAMRSGGSGDGAGRGSVDWLGAGLLIAALAIGNFALLRGEQQGWGAAATLVQLGASAALLVGFVLVERRAAAPTMDPGLFLKPAFAGAAFAVFMSRVLTVGGSVYLVQHFQHALQLSPTQSGLLLAPVFIAQMGAGLLGGRLLGRFAAGRVIAAGYACKVIGAAWLGLAFAASAQPLALVIPLLFWGTGGGIAGAPVMAVAMNVTDRARAGMVAGTVSGLASIGAGVGTAALGILYTARLGAGGGREAVASAASAVLFTSAALAAVTAAAALVLIGKRNAPAAQKEAAARLPSDSRDD</sequence>
<dbReference type="InterPro" id="IPR011701">
    <property type="entry name" value="MFS"/>
</dbReference>
<dbReference type="Pfam" id="PF07690">
    <property type="entry name" value="MFS_1"/>
    <property type="match status" value="1"/>
</dbReference>
<dbReference type="PANTHER" id="PTHR42718:SF49">
    <property type="entry name" value="EXPORT PROTEIN"/>
    <property type="match status" value="1"/>
</dbReference>
<keyword evidence="8" id="KW-1185">Reference proteome</keyword>
<feature type="transmembrane region" description="Helical" evidence="5">
    <location>
        <begin position="105"/>
        <end position="123"/>
    </location>
</feature>
<feature type="transmembrane region" description="Helical" evidence="5">
    <location>
        <begin position="446"/>
        <end position="473"/>
    </location>
</feature>
<feature type="transmembrane region" description="Helical" evidence="5">
    <location>
        <begin position="375"/>
        <end position="399"/>
    </location>
</feature>
<feature type="transmembrane region" description="Helical" evidence="5">
    <location>
        <begin position="135"/>
        <end position="156"/>
    </location>
</feature>
<evidence type="ECO:0000256" key="5">
    <source>
        <dbReference type="SAM" id="Phobius"/>
    </source>
</evidence>
<evidence type="ECO:0000256" key="1">
    <source>
        <dbReference type="ARBA" id="ARBA00004651"/>
    </source>
</evidence>
<feature type="transmembrane region" description="Helical" evidence="5">
    <location>
        <begin position="45"/>
        <end position="64"/>
    </location>
</feature>
<dbReference type="EMBL" id="JBHMCE010000009">
    <property type="protein sequence ID" value="MFB9530743.1"/>
    <property type="molecule type" value="Genomic_DNA"/>
</dbReference>
<evidence type="ECO:0000256" key="3">
    <source>
        <dbReference type="ARBA" id="ARBA00022989"/>
    </source>
</evidence>
<dbReference type="Gene3D" id="1.20.1720.10">
    <property type="entry name" value="Multidrug resistance protein D"/>
    <property type="match status" value="1"/>
</dbReference>
<accession>A0ABV5Q648</accession>
<gene>
    <name evidence="7" type="ORF">ACFFRN_29470</name>
</gene>
<feature type="transmembrane region" description="Helical" evidence="5">
    <location>
        <begin position="317"/>
        <end position="337"/>
    </location>
</feature>
<dbReference type="RefSeq" id="WP_346120921.1">
    <property type="nucleotide sequence ID" value="NZ_BAAAXC010000012.1"/>
</dbReference>